<dbReference type="GO" id="GO:0005886">
    <property type="term" value="C:plasma membrane"/>
    <property type="evidence" value="ECO:0007669"/>
    <property type="project" value="TreeGrafter"/>
</dbReference>
<feature type="domain" description="Inositol polyphosphate-related phosphatase" evidence="2">
    <location>
        <begin position="7"/>
        <end position="313"/>
    </location>
</feature>
<evidence type="ECO:0000256" key="1">
    <source>
        <dbReference type="ARBA" id="ARBA00005910"/>
    </source>
</evidence>
<evidence type="ECO:0000313" key="3">
    <source>
        <dbReference type="Proteomes" id="UP000694867"/>
    </source>
</evidence>
<dbReference type="Pfam" id="PF17751">
    <property type="entry name" value="SKICH"/>
    <property type="match status" value="1"/>
</dbReference>
<dbReference type="Gene3D" id="3.60.10.10">
    <property type="entry name" value="Endonuclease/exonuclease/phosphatase"/>
    <property type="match status" value="1"/>
</dbReference>
<keyword evidence="3" id="KW-1185">Reference proteome</keyword>
<dbReference type="KEGG" id="goe:100903674"/>
<dbReference type="GeneID" id="100903674"/>
<dbReference type="GO" id="GO:0005737">
    <property type="term" value="C:cytoplasm"/>
    <property type="evidence" value="ECO:0007669"/>
    <property type="project" value="TreeGrafter"/>
</dbReference>
<dbReference type="InterPro" id="IPR000300">
    <property type="entry name" value="IPPc"/>
</dbReference>
<name>A0AAJ6VV40_9ACAR</name>
<gene>
    <name evidence="4" type="primary">LOC100903674</name>
</gene>
<dbReference type="Gene3D" id="2.60.40.2840">
    <property type="match status" value="1"/>
</dbReference>
<accession>A0AAJ6VV40</accession>
<dbReference type="SMART" id="SM00128">
    <property type="entry name" value="IPPc"/>
    <property type="match status" value="1"/>
</dbReference>
<dbReference type="Pfam" id="PF22669">
    <property type="entry name" value="Exo_endo_phos2"/>
    <property type="match status" value="1"/>
</dbReference>
<dbReference type="PANTHER" id="PTHR11200">
    <property type="entry name" value="INOSITOL 5-PHOSPHATASE"/>
    <property type="match status" value="1"/>
</dbReference>
<organism evidence="3 4">
    <name type="scientific">Galendromus occidentalis</name>
    <name type="common">western predatory mite</name>
    <dbReference type="NCBI Taxonomy" id="34638"/>
    <lineage>
        <taxon>Eukaryota</taxon>
        <taxon>Metazoa</taxon>
        <taxon>Ecdysozoa</taxon>
        <taxon>Arthropoda</taxon>
        <taxon>Chelicerata</taxon>
        <taxon>Arachnida</taxon>
        <taxon>Acari</taxon>
        <taxon>Parasitiformes</taxon>
        <taxon>Mesostigmata</taxon>
        <taxon>Gamasina</taxon>
        <taxon>Phytoseioidea</taxon>
        <taxon>Phytoseiidae</taxon>
        <taxon>Typhlodrominae</taxon>
        <taxon>Galendromus</taxon>
    </lineage>
</organism>
<evidence type="ECO:0000259" key="2">
    <source>
        <dbReference type="SMART" id="SM00128"/>
    </source>
</evidence>
<dbReference type="AlphaFoldDB" id="A0AAJ6VV40"/>
<dbReference type="RefSeq" id="XP_003737088.1">
    <property type="nucleotide sequence ID" value="XM_003737040.1"/>
</dbReference>
<dbReference type="FunFam" id="3.60.10.10:FF:000060">
    <property type="entry name" value="Uncharacterized protein, isoform C"/>
    <property type="match status" value="1"/>
</dbReference>
<evidence type="ECO:0000313" key="4">
    <source>
        <dbReference type="RefSeq" id="XP_003737088.1"/>
    </source>
</evidence>
<dbReference type="GO" id="GO:0001726">
    <property type="term" value="C:ruffle"/>
    <property type="evidence" value="ECO:0007669"/>
    <property type="project" value="TreeGrafter"/>
</dbReference>
<dbReference type="PANTHER" id="PTHR11200:SF275">
    <property type="entry name" value="LD06095P"/>
    <property type="match status" value="1"/>
</dbReference>
<dbReference type="GO" id="GO:0046856">
    <property type="term" value="P:phosphatidylinositol dephosphorylation"/>
    <property type="evidence" value="ECO:0007669"/>
    <property type="project" value="InterPro"/>
</dbReference>
<proteinExistence type="inferred from homology"/>
<dbReference type="Proteomes" id="UP000694867">
    <property type="component" value="Unplaced"/>
</dbReference>
<comment type="similarity">
    <text evidence="1">Belongs to the inositol 1,4,5-trisphosphate 5-phosphatase type II family.</text>
</comment>
<dbReference type="GO" id="GO:0004439">
    <property type="term" value="F:phosphatidylinositol-4,5-bisphosphate 5-phosphatase activity"/>
    <property type="evidence" value="ECO:0007669"/>
    <property type="project" value="TreeGrafter"/>
</dbReference>
<dbReference type="InterPro" id="IPR046985">
    <property type="entry name" value="IP5"/>
</dbReference>
<sequence>MSLRECRDLRIRVITYNVASTYPIEDLRELLGVKPPFELENLPNIYAIGLQEVSVKPANLVNQTIFEEPWITCLRSELKSLGYIKLISYKLQGLVLIIFVRRAELFHYRDITPSYVRTGLGGMWGNKGATVVSLKAFGNSICFVNSHLAAHDHGYYKRVQEYTDVLRSQTFEGEACNIIAHDYSFWFGDLNFRLNDVTLEQLKNAIQDDTIMAMFKHDQLTRAQRAGEAFEEFQEEEITFRPTFKFQQDTAYYKLTSRKPAWTDRILYRCTEEAYKSCRLSLKVDDYRSHESYLHSDHKPVSAIFTIKVFDAGLPKDKIYFYDLEDWSVNTGFGTWFCCDDSETPQRSDWIGLFQADFTSIDQYVGYIWVETQPADRPPMDGDETDFPVNRRTYYQSFCDQMFVPPGDYVLIYFRGTCDVLGISQSFKIVDSVGS</sequence>
<reference evidence="4" key="1">
    <citation type="submission" date="2025-08" db="UniProtKB">
        <authorList>
            <consortium name="RefSeq"/>
        </authorList>
    </citation>
    <scope>IDENTIFICATION</scope>
</reference>
<dbReference type="SUPFAM" id="SSF56219">
    <property type="entry name" value="DNase I-like"/>
    <property type="match status" value="1"/>
</dbReference>
<dbReference type="InterPro" id="IPR036691">
    <property type="entry name" value="Endo/exonu/phosph_ase_sf"/>
</dbReference>
<dbReference type="InterPro" id="IPR041611">
    <property type="entry name" value="SKICH"/>
</dbReference>
<protein>
    <submittedName>
        <fullName evidence="4">Inositol polyphosphate 5-phosphatase K</fullName>
    </submittedName>
</protein>